<evidence type="ECO:0000313" key="1">
    <source>
        <dbReference type="EMBL" id="JAD94747.1"/>
    </source>
</evidence>
<proteinExistence type="predicted"/>
<dbReference type="AlphaFoldDB" id="A0A0A9EFD5"/>
<name>A0A0A9EFD5_ARUDO</name>
<accession>A0A0A9EFD5</accession>
<dbReference type="EMBL" id="GBRH01203148">
    <property type="protein sequence ID" value="JAD94747.1"/>
    <property type="molecule type" value="Transcribed_RNA"/>
</dbReference>
<protein>
    <submittedName>
        <fullName evidence="1">Uncharacterized protein</fullName>
    </submittedName>
</protein>
<reference evidence="1" key="1">
    <citation type="submission" date="2014-09" db="EMBL/GenBank/DDBJ databases">
        <authorList>
            <person name="Magalhaes I.L.F."/>
            <person name="Oliveira U."/>
            <person name="Santos F.R."/>
            <person name="Vidigal T.H.D.A."/>
            <person name="Brescovit A.D."/>
            <person name="Santos A.J."/>
        </authorList>
    </citation>
    <scope>NUCLEOTIDE SEQUENCE</scope>
    <source>
        <tissue evidence="1">Shoot tissue taken approximately 20 cm above the soil surface</tissue>
    </source>
</reference>
<sequence length="27" mass="2983">MCCTSHGSRNVGFAQWLEGNMLSFIHG</sequence>
<organism evidence="1">
    <name type="scientific">Arundo donax</name>
    <name type="common">Giant reed</name>
    <name type="synonym">Donax arundinaceus</name>
    <dbReference type="NCBI Taxonomy" id="35708"/>
    <lineage>
        <taxon>Eukaryota</taxon>
        <taxon>Viridiplantae</taxon>
        <taxon>Streptophyta</taxon>
        <taxon>Embryophyta</taxon>
        <taxon>Tracheophyta</taxon>
        <taxon>Spermatophyta</taxon>
        <taxon>Magnoliopsida</taxon>
        <taxon>Liliopsida</taxon>
        <taxon>Poales</taxon>
        <taxon>Poaceae</taxon>
        <taxon>PACMAD clade</taxon>
        <taxon>Arundinoideae</taxon>
        <taxon>Arundineae</taxon>
        <taxon>Arundo</taxon>
    </lineage>
</organism>
<reference evidence="1" key="2">
    <citation type="journal article" date="2015" name="Data Brief">
        <title>Shoot transcriptome of the giant reed, Arundo donax.</title>
        <authorList>
            <person name="Barrero R.A."/>
            <person name="Guerrero F.D."/>
            <person name="Moolhuijzen P."/>
            <person name="Goolsby J.A."/>
            <person name="Tidwell J."/>
            <person name="Bellgard S.E."/>
            <person name="Bellgard M.I."/>
        </authorList>
    </citation>
    <scope>NUCLEOTIDE SEQUENCE</scope>
    <source>
        <tissue evidence="1">Shoot tissue taken approximately 20 cm above the soil surface</tissue>
    </source>
</reference>